<keyword evidence="3" id="KW-1185">Reference proteome</keyword>
<accession>A0ABR2EUF7</accession>
<organism evidence="2 3">
    <name type="scientific">Hibiscus sabdariffa</name>
    <name type="common">roselle</name>
    <dbReference type="NCBI Taxonomy" id="183260"/>
    <lineage>
        <taxon>Eukaryota</taxon>
        <taxon>Viridiplantae</taxon>
        <taxon>Streptophyta</taxon>
        <taxon>Embryophyta</taxon>
        <taxon>Tracheophyta</taxon>
        <taxon>Spermatophyta</taxon>
        <taxon>Magnoliopsida</taxon>
        <taxon>eudicotyledons</taxon>
        <taxon>Gunneridae</taxon>
        <taxon>Pentapetalae</taxon>
        <taxon>rosids</taxon>
        <taxon>malvids</taxon>
        <taxon>Malvales</taxon>
        <taxon>Malvaceae</taxon>
        <taxon>Malvoideae</taxon>
        <taxon>Hibiscus</taxon>
    </lineage>
</organism>
<sequence>MAEKDGAGLNKLQFTMRMPTSFDLTPIFSKSESSAPNMTALARASTMHRLRYLQSSSGTSRLTVYDHLQVCNKRSRGGKPAWTAWQSRDQGERIQPENQLVS</sequence>
<gene>
    <name evidence="2" type="ORF">V6N12_059204</name>
</gene>
<evidence type="ECO:0000313" key="2">
    <source>
        <dbReference type="EMBL" id="KAK8565649.1"/>
    </source>
</evidence>
<protein>
    <submittedName>
        <fullName evidence="2">Uncharacterized protein</fullName>
    </submittedName>
</protein>
<dbReference type="Proteomes" id="UP001472677">
    <property type="component" value="Unassembled WGS sequence"/>
</dbReference>
<comment type="caution">
    <text evidence="2">The sequence shown here is derived from an EMBL/GenBank/DDBJ whole genome shotgun (WGS) entry which is preliminary data.</text>
</comment>
<proteinExistence type="predicted"/>
<evidence type="ECO:0000256" key="1">
    <source>
        <dbReference type="SAM" id="MobiDB-lite"/>
    </source>
</evidence>
<evidence type="ECO:0000313" key="3">
    <source>
        <dbReference type="Proteomes" id="UP001472677"/>
    </source>
</evidence>
<dbReference type="EMBL" id="JBBPBM010000010">
    <property type="protein sequence ID" value="KAK8565649.1"/>
    <property type="molecule type" value="Genomic_DNA"/>
</dbReference>
<name>A0ABR2EUF7_9ROSI</name>
<feature type="region of interest" description="Disordered" evidence="1">
    <location>
        <begin position="75"/>
        <end position="102"/>
    </location>
</feature>
<reference evidence="2 3" key="1">
    <citation type="journal article" date="2024" name="G3 (Bethesda)">
        <title>Genome assembly of Hibiscus sabdariffa L. provides insights into metabolisms of medicinal natural products.</title>
        <authorList>
            <person name="Kim T."/>
        </authorList>
    </citation>
    <scope>NUCLEOTIDE SEQUENCE [LARGE SCALE GENOMIC DNA]</scope>
    <source>
        <strain evidence="2">TK-2024</strain>
        <tissue evidence="2">Old leaves</tissue>
    </source>
</reference>